<keyword evidence="18" id="KW-1185">Reference proteome</keyword>
<dbReference type="GO" id="GO:0008955">
    <property type="term" value="F:peptidoglycan glycosyltransferase activity"/>
    <property type="evidence" value="ECO:0007669"/>
    <property type="project" value="UniProtKB-EC"/>
</dbReference>
<keyword evidence="7" id="KW-0808">Transferase</keyword>
<comment type="pathway">
    <text evidence="2">Cell wall biogenesis; peptidoglycan biosynthesis.</text>
</comment>
<dbReference type="SUPFAM" id="SSF56601">
    <property type="entry name" value="beta-lactamase/transpeptidase-like"/>
    <property type="match status" value="2"/>
</dbReference>
<dbReference type="AlphaFoldDB" id="A0A521G3B8"/>
<comment type="subcellular location">
    <subcellularLocation>
        <location evidence="1">Cell membrane</location>
    </subcellularLocation>
</comment>
<evidence type="ECO:0000256" key="10">
    <source>
        <dbReference type="ARBA" id="ARBA00023136"/>
    </source>
</evidence>
<evidence type="ECO:0000256" key="4">
    <source>
        <dbReference type="ARBA" id="ARBA00022645"/>
    </source>
</evidence>
<gene>
    <name evidence="17" type="ORF">CDV28_10687</name>
</gene>
<keyword evidence="8" id="KW-0133">Cell shape</keyword>
<sequence>MRVRGICSCFFRLFFFLAVLGLLTAAGALGWVYWLVIKVPCPEIEPHRIASILGKESPVYYRDGQEKIGVLFEDIHRQYLTYEQLPKNFVKALVAAEDDQFFNHYGIDLPGIAKAMLVNYQAGRIIRGGSTLTQQTAKNLFKRPDRSYQAKLKEMLYALRLEHRYPKEKILEFYSNQFYVSGNGHGLGVAARYYFDKEPAGLNLTETAFIAGSVKRPNYYNPFIKKDKAAATEARRNAEERVGYVLGRMLKLGMINQGEHDAAKKAGLNFKRGRTSFDLNTVMDMVRNGLASKAMSEMLAQNGIDNIVTSGAKIITTVDQALQTETLYSLRRELSRLDVQLRGYNRDEVQLEYKDAEGDNSEDEDEIKEKSFVFGTIKAIDLSKAEQPTVSVSFGPKHPGGMIDRQGLEHILTALAKYRRQQWAKPGQKDLNDLLARLKPGDKVYVSVREADIFDGVLALELERYPKLQGAALVMQQGAVRALAGGVDNRFFNRAADAKRLMGSTMKPFLYAAALQLGWSPLDHLDNRRRVFIFRDQAYFPRPDHKSPFSHVSMSWAGVKSENVASVWLLYHLTDKLTPAGLLETAASVDMTPRPEETYQDFSSRMQTDFGLRISPADLDCAAYEQAVRKAEADFQYEGRQDELSRWKTIGCGQTFGKFRTQIFSSMQSSKLKAEQKAEYQKQLGLLSNSGLSWPDLQRRRQQLDRYREHLAQIDMPAVQVQSFFPNAAAELPQQPAEDRSFGTLAEDTAGRLVFTLRSSLPESWQFVDPFELRRRLSSMYSAEQETLWNNVLLEGRVSAGGTAIVERLIRAERATMAQQQPYSVEMLVRFRDYRIMLGLQYLIRLAREAGVVSKLEPVLSFPLGSNVISLMESVRIYEMLVTGNRYNAQLVEDAATTSEEELSGQDGLALIERIEQPDGKVIYARQPAVKPVLDQKSSSEVRSILQNVVRYGTGHSAKENVRLSSSREEQATDTKKSPALPLMGKTGTANDYRNTAFIGFVPTGTDMDGEALLSSAGYTVGAYVGFDSNESMKHGTFRVSGALGALPIWNRIAETLYRLEGVADRLDPAALALDSISLRYPETGQLFMPVDDKGGGRMRRGKDGIKTDIAPEEPTVLSHGVPGQYGGFEPERRFMPFWVHRQSQ</sequence>
<evidence type="ECO:0000256" key="1">
    <source>
        <dbReference type="ARBA" id="ARBA00004236"/>
    </source>
</evidence>
<keyword evidence="3" id="KW-1003">Cell membrane</keyword>
<evidence type="ECO:0000256" key="2">
    <source>
        <dbReference type="ARBA" id="ARBA00004752"/>
    </source>
</evidence>
<evidence type="ECO:0000256" key="8">
    <source>
        <dbReference type="ARBA" id="ARBA00022960"/>
    </source>
</evidence>
<comment type="caution">
    <text evidence="17">The sequence shown here is derived from an EMBL/GenBank/DDBJ whole genome shotgun (WGS) entry which is preliminary data.</text>
</comment>
<keyword evidence="11" id="KW-0511">Multifunctional enzyme</keyword>
<organism evidence="17 18">
    <name type="scientific">Candidatus Electronema aureum</name>
    <dbReference type="NCBI Taxonomy" id="2005002"/>
    <lineage>
        <taxon>Bacteria</taxon>
        <taxon>Pseudomonadati</taxon>
        <taxon>Thermodesulfobacteriota</taxon>
        <taxon>Desulfobulbia</taxon>
        <taxon>Desulfobulbales</taxon>
        <taxon>Desulfobulbaceae</taxon>
        <taxon>Candidatus Electronema</taxon>
    </lineage>
</organism>
<dbReference type="Pfam" id="PF00912">
    <property type="entry name" value="Transgly"/>
    <property type="match status" value="1"/>
</dbReference>
<dbReference type="GO" id="GO:0071555">
    <property type="term" value="P:cell wall organization"/>
    <property type="evidence" value="ECO:0007669"/>
    <property type="project" value="UniProtKB-KW"/>
</dbReference>
<dbReference type="GO" id="GO:0009002">
    <property type="term" value="F:serine-type D-Ala-D-Ala carboxypeptidase activity"/>
    <property type="evidence" value="ECO:0007669"/>
    <property type="project" value="UniProtKB-EC"/>
</dbReference>
<accession>A0A521G3B8</accession>
<evidence type="ECO:0000256" key="11">
    <source>
        <dbReference type="ARBA" id="ARBA00023268"/>
    </source>
</evidence>
<evidence type="ECO:0000256" key="6">
    <source>
        <dbReference type="ARBA" id="ARBA00022676"/>
    </source>
</evidence>
<keyword evidence="5" id="KW-0645">Protease</keyword>
<comment type="catalytic activity">
    <reaction evidence="14">
        <text>[GlcNAc-(1-&gt;4)-Mur2Ac(oyl-L-Ala-gamma-D-Glu-L-Lys-D-Ala-D-Ala)](n)-di-trans,octa-cis-undecaprenyl diphosphate + beta-D-GlcNAc-(1-&gt;4)-Mur2Ac(oyl-L-Ala-gamma-D-Glu-L-Lys-D-Ala-D-Ala)-di-trans,octa-cis-undecaprenyl diphosphate = [GlcNAc-(1-&gt;4)-Mur2Ac(oyl-L-Ala-gamma-D-Glu-L-Lys-D-Ala-D-Ala)](n+1)-di-trans,octa-cis-undecaprenyl diphosphate + di-trans,octa-cis-undecaprenyl diphosphate + H(+)</text>
        <dbReference type="Rhea" id="RHEA:23708"/>
        <dbReference type="Rhea" id="RHEA-COMP:9602"/>
        <dbReference type="Rhea" id="RHEA-COMP:9603"/>
        <dbReference type="ChEBI" id="CHEBI:15378"/>
        <dbReference type="ChEBI" id="CHEBI:58405"/>
        <dbReference type="ChEBI" id="CHEBI:60033"/>
        <dbReference type="ChEBI" id="CHEBI:78435"/>
        <dbReference type="EC" id="2.4.99.28"/>
    </reaction>
</comment>
<feature type="region of interest" description="Disordered" evidence="15">
    <location>
        <begin position="958"/>
        <end position="986"/>
    </location>
</feature>
<keyword evidence="4" id="KW-0121">Carboxypeptidase</keyword>
<dbReference type="InterPro" id="IPR036950">
    <property type="entry name" value="PBP_transglycosylase"/>
</dbReference>
<evidence type="ECO:0000256" key="15">
    <source>
        <dbReference type="SAM" id="MobiDB-lite"/>
    </source>
</evidence>
<evidence type="ECO:0000259" key="16">
    <source>
        <dbReference type="Pfam" id="PF00912"/>
    </source>
</evidence>
<dbReference type="GO" id="GO:0030288">
    <property type="term" value="C:outer membrane-bounded periplasmic space"/>
    <property type="evidence" value="ECO:0007669"/>
    <property type="project" value="TreeGrafter"/>
</dbReference>
<dbReference type="PANTHER" id="PTHR32282">
    <property type="entry name" value="BINDING PROTEIN TRANSPEPTIDASE, PUTATIVE-RELATED"/>
    <property type="match status" value="1"/>
</dbReference>
<dbReference type="EMBL" id="NQJD01000006">
    <property type="protein sequence ID" value="TAA75532.1"/>
    <property type="molecule type" value="Genomic_DNA"/>
</dbReference>
<dbReference type="InterPro" id="IPR050396">
    <property type="entry name" value="Glycosyltr_51/Transpeptidase"/>
</dbReference>
<keyword evidence="10" id="KW-0472">Membrane</keyword>
<reference evidence="17" key="1">
    <citation type="submission" date="2017-07" db="EMBL/GenBank/DDBJ databases">
        <title>The cable genome - Insights into the physiology and evolution of filamentous bacteria capable of sulfide oxidation via long distance electron transfer.</title>
        <authorList>
            <person name="Thorup C."/>
            <person name="Bjerg J.T."/>
            <person name="Schreiber L."/>
            <person name="Nielsen L.P."/>
            <person name="Kjeldsen K.U."/>
            <person name="Boesen T."/>
            <person name="Boggild A."/>
            <person name="Meysman F."/>
            <person name="Geelhoed J."/>
            <person name="Schramm A."/>
        </authorList>
    </citation>
    <scope>NUCLEOTIDE SEQUENCE [LARGE SCALE GENOMIC DNA]</scope>
    <source>
        <strain evidence="17">GS</strain>
    </source>
</reference>
<dbReference type="InterPro" id="IPR001264">
    <property type="entry name" value="Glyco_trans_51"/>
</dbReference>
<keyword evidence="6" id="KW-0328">Glycosyltransferase</keyword>
<evidence type="ECO:0000256" key="14">
    <source>
        <dbReference type="ARBA" id="ARBA00049902"/>
    </source>
</evidence>
<dbReference type="SUPFAM" id="SSF53955">
    <property type="entry name" value="Lysozyme-like"/>
    <property type="match status" value="1"/>
</dbReference>
<evidence type="ECO:0000256" key="9">
    <source>
        <dbReference type="ARBA" id="ARBA00022984"/>
    </source>
</evidence>
<proteinExistence type="predicted"/>
<evidence type="ECO:0000256" key="13">
    <source>
        <dbReference type="ARBA" id="ARBA00034000"/>
    </source>
</evidence>
<evidence type="ECO:0000256" key="12">
    <source>
        <dbReference type="ARBA" id="ARBA00023316"/>
    </source>
</evidence>
<dbReference type="GO" id="GO:0008360">
    <property type="term" value="P:regulation of cell shape"/>
    <property type="evidence" value="ECO:0007669"/>
    <property type="project" value="UniProtKB-KW"/>
</dbReference>
<keyword evidence="12" id="KW-0961">Cell wall biogenesis/degradation</keyword>
<keyword evidence="9" id="KW-0573">Peptidoglycan synthesis</keyword>
<evidence type="ECO:0000313" key="17">
    <source>
        <dbReference type="EMBL" id="TAA75532.1"/>
    </source>
</evidence>
<evidence type="ECO:0000256" key="7">
    <source>
        <dbReference type="ARBA" id="ARBA00022679"/>
    </source>
</evidence>
<protein>
    <submittedName>
        <fullName evidence="17">Penicillin binding protein transpeptidase domain-containing protein</fullName>
    </submittedName>
</protein>
<dbReference type="InterPro" id="IPR023346">
    <property type="entry name" value="Lysozyme-like_dom_sf"/>
</dbReference>
<evidence type="ECO:0000313" key="18">
    <source>
        <dbReference type="Proteomes" id="UP000316238"/>
    </source>
</evidence>
<dbReference type="GO" id="GO:0005886">
    <property type="term" value="C:plasma membrane"/>
    <property type="evidence" value="ECO:0007669"/>
    <property type="project" value="UniProtKB-SubCell"/>
</dbReference>
<feature type="compositionally biased region" description="Basic and acidic residues" evidence="15">
    <location>
        <begin position="958"/>
        <end position="977"/>
    </location>
</feature>
<evidence type="ECO:0000256" key="5">
    <source>
        <dbReference type="ARBA" id="ARBA00022670"/>
    </source>
</evidence>
<dbReference type="InterPro" id="IPR012338">
    <property type="entry name" value="Beta-lactam/transpept-like"/>
</dbReference>
<dbReference type="GO" id="GO:0006508">
    <property type="term" value="P:proteolysis"/>
    <property type="evidence" value="ECO:0007669"/>
    <property type="project" value="UniProtKB-KW"/>
</dbReference>
<keyword evidence="5" id="KW-0378">Hydrolase</keyword>
<comment type="catalytic activity">
    <reaction evidence="13">
        <text>Preferential cleavage: (Ac)2-L-Lys-D-Ala-|-D-Ala. Also transpeptidation of peptidyl-alanyl moieties that are N-acyl substituents of D-alanine.</text>
        <dbReference type="EC" id="3.4.16.4"/>
    </reaction>
</comment>
<dbReference type="GO" id="GO:0009252">
    <property type="term" value="P:peptidoglycan biosynthetic process"/>
    <property type="evidence" value="ECO:0007669"/>
    <property type="project" value="UniProtKB-UniPathway"/>
</dbReference>
<dbReference type="Proteomes" id="UP000316238">
    <property type="component" value="Unassembled WGS sequence"/>
</dbReference>
<dbReference type="Gene3D" id="3.40.710.10">
    <property type="entry name" value="DD-peptidase/beta-lactamase superfamily"/>
    <property type="match status" value="2"/>
</dbReference>
<feature type="domain" description="Glycosyl transferase family 51" evidence="16">
    <location>
        <begin position="73"/>
        <end position="237"/>
    </location>
</feature>
<dbReference type="PANTHER" id="PTHR32282:SF11">
    <property type="entry name" value="PENICILLIN-BINDING PROTEIN 1B"/>
    <property type="match status" value="1"/>
</dbReference>
<dbReference type="UniPathway" id="UPA00219"/>
<name>A0A521G3B8_9BACT</name>
<evidence type="ECO:0000256" key="3">
    <source>
        <dbReference type="ARBA" id="ARBA00022475"/>
    </source>
</evidence>
<dbReference type="Gene3D" id="1.10.3810.10">
    <property type="entry name" value="Biosynthetic peptidoglycan transglycosylase-like"/>
    <property type="match status" value="1"/>
</dbReference>